<dbReference type="OrthoDB" id="265295at2759"/>
<feature type="transmembrane region" description="Helical" evidence="1">
    <location>
        <begin position="85"/>
        <end position="107"/>
    </location>
</feature>
<feature type="transmembrane region" description="Helical" evidence="1">
    <location>
        <begin position="262"/>
        <end position="281"/>
    </location>
</feature>
<dbReference type="RefSeq" id="XP_015653132.1">
    <property type="nucleotide sequence ID" value="XM_015808241.1"/>
</dbReference>
<dbReference type="EMBL" id="LGTL01000028">
    <property type="protein sequence ID" value="KPA74692.1"/>
    <property type="molecule type" value="Genomic_DNA"/>
</dbReference>
<proteinExistence type="predicted"/>
<dbReference type="RefSeq" id="XP_015653133.1">
    <property type="nucleotide sequence ID" value="XM_015808242.1"/>
</dbReference>
<feature type="transmembrane region" description="Helical" evidence="1">
    <location>
        <begin position="119"/>
        <end position="141"/>
    </location>
</feature>
<dbReference type="OMA" id="CNPFDGC"/>
<protein>
    <submittedName>
        <fullName evidence="2">Uncharacterized protein</fullName>
    </submittedName>
</protein>
<dbReference type="GeneID" id="26909297"/>
<dbReference type="AlphaFoldDB" id="A0A0M9FRQ2"/>
<keyword evidence="1" id="KW-1133">Transmembrane helix</keyword>
<dbReference type="VEuPathDB" id="TriTrypDB:LpyrH10_28_0470"/>
<dbReference type="RefSeq" id="XP_015653134.1">
    <property type="nucleotide sequence ID" value="XM_015808243.1"/>
</dbReference>
<dbReference type="EMBL" id="LGTL01000028">
    <property type="protein sequence ID" value="KPA74691.1"/>
    <property type="molecule type" value="Genomic_DNA"/>
</dbReference>
<comment type="caution">
    <text evidence="2">The sequence shown here is derived from an EMBL/GenBank/DDBJ whole genome shotgun (WGS) entry which is preliminary data.</text>
</comment>
<dbReference type="RefSeq" id="XP_015653130.1">
    <property type="nucleotide sequence ID" value="XM_015808239.1"/>
</dbReference>
<evidence type="ECO:0000313" key="2">
    <source>
        <dbReference type="EMBL" id="KPA74695.1"/>
    </source>
</evidence>
<dbReference type="EMBL" id="LGTL01000028">
    <property type="protein sequence ID" value="KPA74693.1"/>
    <property type="molecule type" value="Genomic_DNA"/>
</dbReference>
<keyword evidence="1" id="KW-0812">Transmembrane</keyword>
<dbReference type="EMBL" id="LGTL01000028">
    <property type="protein sequence ID" value="KPA74694.1"/>
    <property type="molecule type" value="Genomic_DNA"/>
</dbReference>
<organism evidence="2 3">
    <name type="scientific">Leptomonas pyrrhocoris</name>
    <name type="common">Firebug parasite</name>
    <dbReference type="NCBI Taxonomy" id="157538"/>
    <lineage>
        <taxon>Eukaryota</taxon>
        <taxon>Discoba</taxon>
        <taxon>Euglenozoa</taxon>
        <taxon>Kinetoplastea</taxon>
        <taxon>Metakinetoplastina</taxon>
        <taxon>Trypanosomatida</taxon>
        <taxon>Trypanosomatidae</taxon>
        <taxon>Leishmaniinae</taxon>
        <taxon>Leptomonas</taxon>
    </lineage>
</organism>
<accession>A0A0M9FRQ2</accession>
<evidence type="ECO:0000256" key="1">
    <source>
        <dbReference type="SAM" id="Phobius"/>
    </source>
</evidence>
<dbReference type="RefSeq" id="XP_015653131.1">
    <property type="nucleotide sequence ID" value="XM_015808240.1"/>
</dbReference>
<dbReference type="EMBL" id="LGTL01000028">
    <property type="protein sequence ID" value="KPA74695.1"/>
    <property type="molecule type" value="Genomic_DNA"/>
</dbReference>
<reference evidence="2 3" key="1">
    <citation type="submission" date="2015-07" db="EMBL/GenBank/DDBJ databases">
        <title>High-quality genome of monoxenous trypanosomatid Leptomonas pyrrhocoris.</title>
        <authorList>
            <person name="Flegontov P."/>
            <person name="Butenko A."/>
            <person name="Firsov S."/>
            <person name="Vlcek C."/>
            <person name="Logacheva M.D."/>
            <person name="Field M."/>
            <person name="Filatov D."/>
            <person name="Flegontova O."/>
            <person name="Gerasimov E."/>
            <person name="Jackson A.P."/>
            <person name="Kelly S."/>
            <person name="Opperdoes F."/>
            <person name="O'Reilly A."/>
            <person name="Votypka J."/>
            <person name="Yurchenko V."/>
            <person name="Lukes J."/>
        </authorList>
    </citation>
    <scope>NUCLEOTIDE SEQUENCE [LARGE SCALE GENOMIC DNA]</scope>
    <source>
        <strain evidence="2">H10</strain>
    </source>
</reference>
<dbReference type="Proteomes" id="UP000037923">
    <property type="component" value="Unassembled WGS sequence"/>
</dbReference>
<evidence type="ECO:0000313" key="3">
    <source>
        <dbReference type="Proteomes" id="UP000037923"/>
    </source>
</evidence>
<keyword evidence="3" id="KW-1185">Reference proteome</keyword>
<sequence length="315" mass="34190">MVSTEAKMTTARVCVVLSTVAAALGIAAIMRLPLYELRMDSINSSITQSLFTTDIYTPVAEKHIPVRRFTEKCERLQTAFRVAQIGAIAAAALLALAFVCGLLHLAPSFTKTNHRVRRVCGVPICVLLLLTAVALGMDAYIVKALYEKDTWCKQPESITSVFAPPNWPGQTTEEGEAPAAAATVFFVVDPPRVVAQPAVLREERRVFATPARWRMEFPAGAIPARPVSPLAHTAADDAAVAKRCNPFEDCISAYREMGFERAVGYNVVWAALWISVFALVVEMMVMAVGASVVPQAGVAAETVSLLQRQDDDRVI</sequence>
<name>A0A0M9FRQ2_LEPPY</name>
<feature type="transmembrane region" description="Helical" evidence="1">
    <location>
        <begin position="12"/>
        <end position="34"/>
    </location>
</feature>
<gene>
    <name evidence="2" type="ORF">ABB37_09014</name>
</gene>
<keyword evidence="1" id="KW-0472">Membrane</keyword>